<comment type="caution">
    <text evidence="2">The sequence shown here is derived from an EMBL/GenBank/DDBJ whole genome shotgun (WGS) entry which is preliminary data.</text>
</comment>
<name>A0ABX2JHA6_9SPHN</name>
<keyword evidence="1" id="KW-0812">Transmembrane</keyword>
<evidence type="ECO:0000313" key="2">
    <source>
        <dbReference type="EMBL" id="NTS63779.1"/>
    </source>
</evidence>
<reference evidence="2 3" key="1">
    <citation type="submission" date="2020-06" db="EMBL/GenBank/DDBJ databases">
        <title>Sphingomonas hominis sp. nov., a member of the Sphingomonas, isolated from the hair of a 22-year-old girl.</title>
        <authorList>
            <person name="Zhang D.-F."/>
            <person name="Cui X.-W."/>
        </authorList>
    </citation>
    <scope>NUCLEOTIDE SEQUENCE [LARGE SCALE GENOMIC DNA]</scope>
    <source>
        <strain evidence="2 3">HHU CXW</strain>
    </source>
</reference>
<accession>A0ABX2JHA6</accession>
<proteinExistence type="predicted"/>
<dbReference type="RefSeq" id="WP_174191881.1">
    <property type="nucleotide sequence ID" value="NZ_JABULH010000001.1"/>
</dbReference>
<dbReference type="Proteomes" id="UP000621447">
    <property type="component" value="Unassembled WGS sequence"/>
</dbReference>
<protein>
    <submittedName>
        <fullName evidence="2">Uncharacterized protein</fullName>
    </submittedName>
</protein>
<keyword evidence="3" id="KW-1185">Reference proteome</keyword>
<keyword evidence="1" id="KW-1133">Transmembrane helix</keyword>
<feature type="transmembrane region" description="Helical" evidence="1">
    <location>
        <begin position="16"/>
        <end position="38"/>
    </location>
</feature>
<dbReference type="EMBL" id="JABULH010000001">
    <property type="protein sequence ID" value="NTS63779.1"/>
    <property type="molecule type" value="Genomic_DNA"/>
</dbReference>
<gene>
    <name evidence="2" type="ORF">HRV97_01220</name>
</gene>
<sequence length="59" mass="6511">MSDLPPRKNPGPKSRARFLTVTLIVLALIAVIFIGTNINHVKSEDDRPMGEDRPSPTAR</sequence>
<organism evidence="2 3">
    <name type="scientific">Sphingomonas hominis</name>
    <dbReference type="NCBI Taxonomy" id="2741495"/>
    <lineage>
        <taxon>Bacteria</taxon>
        <taxon>Pseudomonadati</taxon>
        <taxon>Pseudomonadota</taxon>
        <taxon>Alphaproteobacteria</taxon>
        <taxon>Sphingomonadales</taxon>
        <taxon>Sphingomonadaceae</taxon>
        <taxon>Sphingomonas</taxon>
    </lineage>
</organism>
<evidence type="ECO:0000313" key="3">
    <source>
        <dbReference type="Proteomes" id="UP000621447"/>
    </source>
</evidence>
<evidence type="ECO:0000256" key="1">
    <source>
        <dbReference type="SAM" id="Phobius"/>
    </source>
</evidence>
<keyword evidence="1" id="KW-0472">Membrane</keyword>